<dbReference type="EMBL" id="JAEFCI010003819">
    <property type="protein sequence ID" value="KAG5461327.1"/>
    <property type="molecule type" value="Genomic_DNA"/>
</dbReference>
<dbReference type="InterPro" id="IPR036291">
    <property type="entry name" value="NAD(P)-bd_dom_sf"/>
</dbReference>
<feature type="domain" description="KARI N-terminal Rossmann" evidence="1">
    <location>
        <begin position="81"/>
        <end position="228"/>
    </location>
</feature>
<dbReference type="InterPro" id="IPR013023">
    <property type="entry name" value="KARI"/>
</dbReference>
<feature type="non-terminal residue" evidence="2">
    <location>
        <position position="228"/>
    </location>
</feature>
<organism evidence="2 3">
    <name type="scientific">Olpidium bornovanus</name>
    <dbReference type="NCBI Taxonomy" id="278681"/>
    <lineage>
        <taxon>Eukaryota</taxon>
        <taxon>Fungi</taxon>
        <taxon>Fungi incertae sedis</taxon>
        <taxon>Olpidiomycota</taxon>
        <taxon>Olpidiomycotina</taxon>
        <taxon>Olpidiomycetes</taxon>
        <taxon>Olpidiales</taxon>
        <taxon>Olpidiaceae</taxon>
        <taxon>Olpidium</taxon>
    </lineage>
</organism>
<dbReference type="PANTHER" id="PTHR21371">
    <property type="entry name" value="KETOL-ACID REDUCTOISOMERASE, MITOCHONDRIAL"/>
    <property type="match status" value="1"/>
</dbReference>
<gene>
    <name evidence="2" type="ORF">BJ554DRAFT_6496</name>
</gene>
<dbReference type="GO" id="GO:0009099">
    <property type="term" value="P:L-valine biosynthetic process"/>
    <property type="evidence" value="ECO:0007669"/>
    <property type="project" value="TreeGrafter"/>
</dbReference>
<evidence type="ECO:0000313" key="2">
    <source>
        <dbReference type="EMBL" id="KAG5461327.1"/>
    </source>
</evidence>
<dbReference type="InterPro" id="IPR013116">
    <property type="entry name" value="KARI_N"/>
</dbReference>
<proteinExistence type="predicted"/>
<dbReference type="Pfam" id="PF07991">
    <property type="entry name" value="KARI_N"/>
    <property type="match status" value="2"/>
</dbReference>
<dbReference type="Gene3D" id="3.40.50.720">
    <property type="entry name" value="NAD(P)-binding Rossmann-like Domain"/>
    <property type="match status" value="1"/>
</dbReference>
<sequence>MSRSSLSSAVRFTATSVAASVKGSSTAAPSLPCLAGALLPAAARRSFVCASEGAALTLRAGATPSASLATPYLTLDFGGTKEVVFERSDFPRDKLLATFQNDTLAMIGYGPQGRGQALNARDQGLDIVVGVRKDGDSWKKAVADGWVSGAMTFFAGDFTEIPNKTLFSIEEACKKGTIILYLLSDAAQKSEWGMVKPHLTEGKTLCFAHGFSVVYKDQTNIVPPENID</sequence>
<dbReference type="PANTHER" id="PTHR21371:SF1">
    <property type="entry name" value="KETOL-ACID REDUCTOISOMERASE, MITOCHONDRIAL"/>
    <property type="match status" value="1"/>
</dbReference>
<dbReference type="AlphaFoldDB" id="A0A8H7ZY44"/>
<comment type="caution">
    <text evidence="2">The sequence shown here is derived from an EMBL/GenBank/DDBJ whole genome shotgun (WGS) entry which is preliminary data.</text>
</comment>
<name>A0A8H7ZY44_9FUNG</name>
<evidence type="ECO:0000313" key="3">
    <source>
        <dbReference type="Proteomes" id="UP000673691"/>
    </source>
</evidence>
<dbReference type="GO" id="GO:0004455">
    <property type="term" value="F:ketol-acid reductoisomerase activity"/>
    <property type="evidence" value="ECO:0007669"/>
    <property type="project" value="TreeGrafter"/>
</dbReference>
<dbReference type="OrthoDB" id="10255643at2759"/>
<accession>A0A8H7ZY44</accession>
<evidence type="ECO:0000259" key="1">
    <source>
        <dbReference type="PROSITE" id="PS51850"/>
    </source>
</evidence>
<dbReference type="Proteomes" id="UP000673691">
    <property type="component" value="Unassembled WGS sequence"/>
</dbReference>
<reference evidence="2 3" key="1">
    <citation type="journal article" name="Sci. Rep.">
        <title>Genome-scale phylogenetic analyses confirm Olpidium as the closest living zoosporic fungus to the non-flagellated, terrestrial fungi.</title>
        <authorList>
            <person name="Chang Y."/>
            <person name="Rochon D."/>
            <person name="Sekimoto S."/>
            <person name="Wang Y."/>
            <person name="Chovatia M."/>
            <person name="Sandor L."/>
            <person name="Salamov A."/>
            <person name="Grigoriev I.V."/>
            <person name="Stajich J.E."/>
            <person name="Spatafora J.W."/>
        </authorList>
    </citation>
    <scope>NUCLEOTIDE SEQUENCE [LARGE SCALE GENOMIC DNA]</scope>
    <source>
        <strain evidence="2">S191</strain>
    </source>
</reference>
<dbReference type="PROSITE" id="PS51850">
    <property type="entry name" value="KARI_N"/>
    <property type="match status" value="1"/>
</dbReference>
<dbReference type="SUPFAM" id="SSF51735">
    <property type="entry name" value="NAD(P)-binding Rossmann-fold domains"/>
    <property type="match status" value="1"/>
</dbReference>
<keyword evidence="3" id="KW-1185">Reference proteome</keyword>
<dbReference type="GO" id="GO:0009097">
    <property type="term" value="P:isoleucine biosynthetic process"/>
    <property type="evidence" value="ECO:0007669"/>
    <property type="project" value="TreeGrafter"/>
</dbReference>
<protein>
    <recommendedName>
        <fullName evidence="1">KARI N-terminal Rossmann domain-containing protein</fullName>
    </recommendedName>
</protein>